<gene>
    <name evidence="3" type="ORF">C4D60_Mb06t07390</name>
</gene>
<dbReference type="PANTHER" id="PTHR12854">
    <property type="entry name" value="ATAXIN 2-RELATED"/>
    <property type="match status" value="1"/>
</dbReference>
<dbReference type="STRING" id="52838.A0A4S8IL91"/>
<reference evidence="3 4" key="1">
    <citation type="journal article" date="2019" name="Nat. Plants">
        <title>Genome sequencing of Musa balbisiana reveals subgenome evolution and function divergence in polyploid bananas.</title>
        <authorList>
            <person name="Yao X."/>
        </authorList>
    </citation>
    <scope>NUCLEOTIDE SEQUENCE [LARGE SCALE GENOMIC DNA]</scope>
    <source>
        <strain evidence="4">cv. DH-PKW</strain>
        <tissue evidence="3">Leaves</tissue>
    </source>
</reference>
<dbReference type="GO" id="GO:0010494">
    <property type="term" value="C:cytoplasmic stress granule"/>
    <property type="evidence" value="ECO:0007669"/>
    <property type="project" value="TreeGrafter"/>
</dbReference>
<dbReference type="InterPro" id="IPR009604">
    <property type="entry name" value="LsmAD_domain"/>
</dbReference>
<comment type="caution">
    <text evidence="3">The sequence shown here is derived from an EMBL/GenBank/DDBJ whole genome shotgun (WGS) entry which is preliminary data.</text>
</comment>
<dbReference type="Pfam" id="PF14438">
    <property type="entry name" value="SM-ATX"/>
    <property type="match status" value="1"/>
</dbReference>
<name>A0A4S8IL91_MUSBA</name>
<evidence type="ECO:0000313" key="3">
    <source>
        <dbReference type="EMBL" id="THU49233.1"/>
    </source>
</evidence>
<feature type="domain" description="LsmAD" evidence="2">
    <location>
        <begin position="220"/>
        <end position="291"/>
    </location>
</feature>
<sequence length="729" mass="79703">MLVLDEVGICRIATGASIEVPIVEGTDRLGYLLVPSSSGPVPLFGTGSSNGIKAGRVTSPSRDRLIYVLTCLVGHRVEVHVKNGSIISGIFHATNADKDFEIVLKMAQVVNDDSDREQKSVHDTIKTPQPMIIPARELVQVLAKDVSLSSDEFTSGHAREKRKDLMIDSVISHSHHLEMERQLAPWMPDEDDPDCPELDNIFDGTLDRNWDQFETNETLFGVKSTFNEELYTTKLERGPQMKELERAASRIAREIEGEETHDFHLAEERGFYSHDDFGLDEESKYSAVRREANDSGFREKKKSGNEAQASYIETQATSSSVDEMDLHFLADKDLGLSSVNHNTQLLSNSISWSSPSLDVGIRLDASQIKDQGGKECMAIQESQASDDKHLSTESEGLSLSATLSDPSSCNQGNIITEPSDSLVLGKLPAASKPIDPPIRHGGSTEHACADSALSHPHLSPSSSCGSLSSDKSTLNPNAKEFKLNPNAKSFTPLSSMRLHTAVSDGSIYYPSNATAVPHMHGMPIGVGVGPSFGHQPVLYNPQAAPMQSSQAYVHPSGPMYGQQMIVGQPPQFYYVQSYPPVGPSFGHQPVLYNPQAAPMQSSQAYVHPSGPMYGQQMIVGQPPQFYYVQSYPPVGPSFGHQPVLYNPQAAPMQSSQAYVHPSGPMYGQQMIVGQPPQFYYVQSYPPHCSAATVQYCSTIAHTDGAVKERKKQEEERVLMGGESWLRARG</sequence>
<feature type="compositionally biased region" description="Polar residues" evidence="1">
    <location>
        <begin position="393"/>
        <end position="412"/>
    </location>
</feature>
<dbReference type="GO" id="GO:0034063">
    <property type="term" value="P:stress granule assembly"/>
    <property type="evidence" value="ECO:0007669"/>
    <property type="project" value="TreeGrafter"/>
</dbReference>
<dbReference type="GO" id="GO:0003729">
    <property type="term" value="F:mRNA binding"/>
    <property type="evidence" value="ECO:0007669"/>
    <property type="project" value="TreeGrafter"/>
</dbReference>
<dbReference type="SMART" id="SM01272">
    <property type="entry name" value="LsmAD"/>
    <property type="match status" value="1"/>
</dbReference>
<evidence type="ECO:0000256" key="1">
    <source>
        <dbReference type="SAM" id="MobiDB-lite"/>
    </source>
</evidence>
<dbReference type="InterPro" id="IPR025852">
    <property type="entry name" value="SM_dom_ATX"/>
</dbReference>
<dbReference type="FunFam" id="2.30.30.100:FF:000054">
    <property type="entry name" value="Polyadenylate-binding protein-interacting protein 3"/>
    <property type="match status" value="1"/>
</dbReference>
<evidence type="ECO:0000313" key="4">
    <source>
        <dbReference type="Proteomes" id="UP000317650"/>
    </source>
</evidence>
<feature type="region of interest" description="Disordered" evidence="1">
    <location>
        <begin position="382"/>
        <end position="412"/>
    </location>
</feature>
<protein>
    <recommendedName>
        <fullName evidence="2">LsmAD domain-containing protein</fullName>
    </recommendedName>
</protein>
<dbReference type="AlphaFoldDB" id="A0A4S8IL91"/>
<accession>A0A4S8IL91</accession>
<proteinExistence type="predicted"/>
<dbReference type="Proteomes" id="UP000317650">
    <property type="component" value="Chromosome 6"/>
</dbReference>
<dbReference type="Gene3D" id="2.30.30.100">
    <property type="match status" value="1"/>
</dbReference>
<dbReference type="CDD" id="cd00600">
    <property type="entry name" value="Sm_like"/>
    <property type="match status" value="1"/>
</dbReference>
<dbReference type="EMBL" id="PYDT01000009">
    <property type="protein sequence ID" value="THU49233.1"/>
    <property type="molecule type" value="Genomic_DNA"/>
</dbReference>
<evidence type="ECO:0000259" key="2">
    <source>
        <dbReference type="SMART" id="SM01272"/>
    </source>
</evidence>
<organism evidence="3 4">
    <name type="scientific">Musa balbisiana</name>
    <name type="common">Banana</name>
    <dbReference type="NCBI Taxonomy" id="52838"/>
    <lineage>
        <taxon>Eukaryota</taxon>
        <taxon>Viridiplantae</taxon>
        <taxon>Streptophyta</taxon>
        <taxon>Embryophyta</taxon>
        <taxon>Tracheophyta</taxon>
        <taxon>Spermatophyta</taxon>
        <taxon>Magnoliopsida</taxon>
        <taxon>Liliopsida</taxon>
        <taxon>Zingiberales</taxon>
        <taxon>Musaceae</taxon>
        <taxon>Musa</taxon>
    </lineage>
</organism>
<dbReference type="Pfam" id="PF06741">
    <property type="entry name" value="LsmAD"/>
    <property type="match status" value="1"/>
</dbReference>
<keyword evidence="4" id="KW-1185">Reference proteome</keyword>
<dbReference type="InterPro" id="IPR045117">
    <property type="entry name" value="ATXN2-like"/>
</dbReference>
<feature type="region of interest" description="Disordered" evidence="1">
    <location>
        <begin position="433"/>
        <end position="486"/>
    </location>
</feature>
<dbReference type="PANTHER" id="PTHR12854:SF7">
    <property type="entry name" value="ATAXIN-2 HOMOLOG"/>
    <property type="match status" value="1"/>
</dbReference>
<feature type="compositionally biased region" description="Low complexity" evidence="1">
    <location>
        <begin position="451"/>
        <end position="474"/>
    </location>
</feature>